<dbReference type="STRING" id="56107.Cylst_4599"/>
<dbReference type="OrthoDB" id="453240at2"/>
<dbReference type="Pfam" id="PF08843">
    <property type="entry name" value="AbiEii"/>
    <property type="match status" value="1"/>
</dbReference>
<organism evidence="1 2">
    <name type="scientific">Cylindrospermum stagnale PCC 7417</name>
    <dbReference type="NCBI Taxonomy" id="56107"/>
    <lineage>
        <taxon>Bacteria</taxon>
        <taxon>Bacillati</taxon>
        <taxon>Cyanobacteriota</taxon>
        <taxon>Cyanophyceae</taxon>
        <taxon>Nostocales</taxon>
        <taxon>Nostocaceae</taxon>
        <taxon>Cylindrospermum</taxon>
    </lineage>
</organism>
<evidence type="ECO:0008006" key="3">
    <source>
        <dbReference type="Google" id="ProtNLM"/>
    </source>
</evidence>
<sequence length="277" mass="32083">MNNLNPNFDVDRTRVINDLKIILDSLQLSILLVGAQSRILIFDKPYQIQGRATTDCDIVVRLDSWDKYGILITKIVEGEKPKFKLSRIIHKFIHIETNLEVDIIPFGDICNQNQEIIWPDGNQMCILGLEEAFINSQIQKIDDIEIRVPTLQSFIGLKLLAWNERREYKDLSDIILVLENYQEDERVFDELNDELIAGTVEFEEAAIVLLGRDICQTFKDKTLSKINEIVILIIENQNRYLPQFVSRDTDSNAWDDAFIKIVSRFQALQYGLNNNHA</sequence>
<evidence type="ECO:0000313" key="2">
    <source>
        <dbReference type="Proteomes" id="UP000010475"/>
    </source>
</evidence>
<evidence type="ECO:0000313" key="1">
    <source>
        <dbReference type="EMBL" id="AFZ26670.1"/>
    </source>
</evidence>
<dbReference type="KEGG" id="csg:Cylst_4599"/>
<dbReference type="Proteomes" id="UP000010475">
    <property type="component" value="Chromosome"/>
</dbReference>
<dbReference type="HOGENOM" id="CLU_069344_1_0_3"/>
<dbReference type="RefSeq" id="WP_015209908.1">
    <property type="nucleotide sequence ID" value="NC_019757.1"/>
</dbReference>
<dbReference type="eggNOG" id="COG4849">
    <property type="taxonomic scope" value="Bacteria"/>
</dbReference>
<accession>K9X210</accession>
<dbReference type="InterPro" id="IPR014942">
    <property type="entry name" value="AbiEii"/>
</dbReference>
<gene>
    <name evidence="1" type="ORF">Cylst_4599</name>
</gene>
<proteinExistence type="predicted"/>
<reference evidence="1 2" key="1">
    <citation type="submission" date="2012-06" db="EMBL/GenBank/DDBJ databases">
        <title>Finished chromosome of genome of Cylindrospermum stagnale PCC 7417.</title>
        <authorList>
            <consortium name="US DOE Joint Genome Institute"/>
            <person name="Gugger M."/>
            <person name="Coursin T."/>
            <person name="Rippka R."/>
            <person name="Tandeau De Marsac N."/>
            <person name="Huntemann M."/>
            <person name="Wei C.-L."/>
            <person name="Han J."/>
            <person name="Detter J.C."/>
            <person name="Han C."/>
            <person name="Tapia R."/>
            <person name="Chen A."/>
            <person name="Kyrpides N."/>
            <person name="Mavromatis K."/>
            <person name="Markowitz V."/>
            <person name="Szeto E."/>
            <person name="Ivanova N."/>
            <person name="Pagani I."/>
            <person name="Pati A."/>
            <person name="Goodwin L."/>
            <person name="Nordberg H.P."/>
            <person name="Cantor M.N."/>
            <person name="Hua S.X."/>
            <person name="Woyke T."/>
            <person name="Kerfeld C.A."/>
        </authorList>
    </citation>
    <scope>NUCLEOTIDE SEQUENCE [LARGE SCALE GENOMIC DNA]</scope>
    <source>
        <strain evidence="1 2">PCC 7417</strain>
    </source>
</reference>
<keyword evidence="2" id="KW-1185">Reference proteome</keyword>
<dbReference type="EMBL" id="CP003642">
    <property type="protein sequence ID" value="AFZ26670.1"/>
    <property type="molecule type" value="Genomic_DNA"/>
</dbReference>
<name>K9X210_9NOST</name>
<dbReference type="AlphaFoldDB" id="K9X210"/>
<protein>
    <recommendedName>
        <fullName evidence="3">Nucleotidyltransferase</fullName>
    </recommendedName>
</protein>